<protein>
    <submittedName>
        <fullName evidence="2 3">Uncharacterized protein</fullName>
    </submittedName>
</protein>
<dbReference type="Proteomes" id="UP000014760">
    <property type="component" value="Unassembled WGS sequence"/>
</dbReference>
<dbReference type="HOGENOM" id="CLU_1788664_0_0_1"/>
<feature type="compositionally biased region" description="Basic and acidic residues" evidence="1">
    <location>
        <begin position="1"/>
        <end position="14"/>
    </location>
</feature>
<evidence type="ECO:0000313" key="4">
    <source>
        <dbReference type="Proteomes" id="UP000014760"/>
    </source>
</evidence>
<evidence type="ECO:0000256" key="1">
    <source>
        <dbReference type="SAM" id="MobiDB-lite"/>
    </source>
</evidence>
<proteinExistence type="predicted"/>
<dbReference type="EMBL" id="KB298404">
    <property type="protein sequence ID" value="ELU09255.1"/>
    <property type="molecule type" value="Genomic_DNA"/>
</dbReference>
<reference evidence="4" key="1">
    <citation type="submission" date="2012-12" db="EMBL/GenBank/DDBJ databases">
        <authorList>
            <person name="Hellsten U."/>
            <person name="Grimwood J."/>
            <person name="Chapman J.A."/>
            <person name="Shapiro H."/>
            <person name="Aerts A."/>
            <person name="Otillar R.P."/>
            <person name="Terry A.Y."/>
            <person name="Boore J.L."/>
            <person name="Simakov O."/>
            <person name="Marletaz F."/>
            <person name="Cho S.-J."/>
            <person name="Edsinger-Gonzales E."/>
            <person name="Havlak P."/>
            <person name="Kuo D.-H."/>
            <person name="Larsson T."/>
            <person name="Lv J."/>
            <person name="Arendt D."/>
            <person name="Savage R."/>
            <person name="Osoegawa K."/>
            <person name="de Jong P."/>
            <person name="Lindberg D.R."/>
            <person name="Seaver E.C."/>
            <person name="Weisblat D.A."/>
            <person name="Putnam N.H."/>
            <person name="Grigoriev I.V."/>
            <person name="Rokhsar D.S."/>
        </authorList>
    </citation>
    <scope>NUCLEOTIDE SEQUENCE</scope>
    <source>
        <strain evidence="4">I ESC-2004</strain>
    </source>
</reference>
<reference evidence="2 4" key="2">
    <citation type="journal article" date="2013" name="Nature">
        <title>Insights into bilaterian evolution from three spiralian genomes.</title>
        <authorList>
            <person name="Simakov O."/>
            <person name="Marletaz F."/>
            <person name="Cho S.J."/>
            <person name="Edsinger-Gonzales E."/>
            <person name="Havlak P."/>
            <person name="Hellsten U."/>
            <person name="Kuo D.H."/>
            <person name="Larsson T."/>
            <person name="Lv J."/>
            <person name="Arendt D."/>
            <person name="Savage R."/>
            <person name="Osoegawa K."/>
            <person name="de Jong P."/>
            <person name="Grimwood J."/>
            <person name="Chapman J.A."/>
            <person name="Shapiro H."/>
            <person name="Aerts A."/>
            <person name="Otillar R.P."/>
            <person name="Terry A.Y."/>
            <person name="Boore J.L."/>
            <person name="Grigoriev I.V."/>
            <person name="Lindberg D.R."/>
            <person name="Seaver E.C."/>
            <person name="Weisblat D.A."/>
            <person name="Putnam N.H."/>
            <person name="Rokhsar D.S."/>
        </authorList>
    </citation>
    <scope>NUCLEOTIDE SEQUENCE</scope>
    <source>
        <strain evidence="2 4">I ESC-2004</strain>
    </source>
</reference>
<feature type="region of interest" description="Disordered" evidence="1">
    <location>
        <begin position="115"/>
        <end position="145"/>
    </location>
</feature>
<name>R7USS4_CAPTE</name>
<dbReference type="AlphaFoldDB" id="R7USS4"/>
<accession>R7USS4</accession>
<evidence type="ECO:0000313" key="3">
    <source>
        <dbReference type="EnsemblMetazoa" id="CapteP200733"/>
    </source>
</evidence>
<sequence length="145" mass="16235">MVEGRGNENAEHIDTNTQDDQELSLAQCRDPCVNHRQDHLPFEHSTLVHFGLTALATELPSISVRGKCHLKPPGQISMRYRSLSWSSNIGESALKFQKFEILGGGAEVFCKWNQTENDPTRPLPPPRVESSDPISLKLPLLRKPP</sequence>
<keyword evidence="4" id="KW-1185">Reference proteome</keyword>
<dbReference type="EnsemblMetazoa" id="CapteT200733">
    <property type="protein sequence ID" value="CapteP200733"/>
    <property type="gene ID" value="CapteG200733"/>
</dbReference>
<feature type="region of interest" description="Disordered" evidence="1">
    <location>
        <begin position="1"/>
        <end position="22"/>
    </location>
</feature>
<dbReference type="EMBL" id="AMQN01006461">
    <property type="status" value="NOT_ANNOTATED_CDS"/>
    <property type="molecule type" value="Genomic_DNA"/>
</dbReference>
<organism evidence="2">
    <name type="scientific">Capitella teleta</name>
    <name type="common">Polychaete worm</name>
    <dbReference type="NCBI Taxonomy" id="283909"/>
    <lineage>
        <taxon>Eukaryota</taxon>
        <taxon>Metazoa</taxon>
        <taxon>Spiralia</taxon>
        <taxon>Lophotrochozoa</taxon>
        <taxon>Annelida</taxon>
        <taxon>Polychaeta</taxon>
        <taxon>Sedentaria</taxon>
        <taxon>Scolecida</taxon>
        <taxon>Capitellidae</taxon>
        <taxon>Capitella</taxon>
    </lineage>
</organism>
<reference evidence="3" key="3">
    <citation type="submission" date="2015-06" db="UniProtKB">
        <authorList>
            <consortium name="EnsemblMetazoa"/>
        </authorList>
    </citation>
    <scope>IDENTIFICATION</scope>
</reference>
<evidence type="ECO:0000313" key="2">
    <source>
        <dbReference type="EMBL" id="ELU09255.1"/>
    </source>
</evidence>
<gene>
    <name evidence="2" type="ORF">CAPTEDRAFT_200733</name>
</gene>